<keyword evidence="6" id="KW-1278">Translocase</keyword>
<feature type="transmembrane region" description="Helical" evidence="10">
    <location>
        <begin position="369"/>
        <end position="389"/>
    </location>
</feature>
<comment type="caution">
    <text evidence="11">The sequence shown here is derived from an EMBL/GenBank/DDBJ whole genome shotgun (WGS) entry which is preliminary data.</text>
</comment>
<evidence type="ECO:0000256" key="1">
    <source>
        <dbReference type="ARBA" id="ARBA00004127"/>
    </source>
</evidence>
<feature type="transmembrane region" description="Helical" evidence="10">
    <location>
        <begin position="97"/>
        <end position="122"/>
    </location>
</feature>
<gene>
    <name evidence="11" type="ORF">PPRIM_AZ9-3.1.T0550050</name>
</gene>
<comment type="subcellular location">
    <subcellularLocation>
        <location evidence="1">Endomembrane system</location>
        <topology evidence="1">Multi-pass membrane protein</topology>
    </subcellularLocation>
</comment>
<feature type="transmembrane region" description="Helical" evidence="10">
    <location>
        <begin position="143"/>
        <end position="166"/>
    </location>
</feature>
<evidence type="ECO:0000313" key="11">
    <source>
        <dbReference type="EMBL" id="CAD8075744.1"/>
    </source>
</evidence>
<dbReference type="InterPro" id="IPR004131">
    <property type="entry name" value="PPase-energised_H-pump"/>
</dbReference>
<dbReference type="PANTHER" id="PTHR31998">
    <property type="entry name" value="K(+)-INSENSITIVE PYROPHOSPHATE-ENERGIZED PROTON PUMP"/>
    <property type="match status" value="1"/>
</dbReference>
<dbReference type="EC" id="7.1.3.1" evidence="2"/>
<evidence type="ECO:0000256" key="4">
    <source>
        <dbReference type="ARBA" id="ARBA00022692"/>
    </source>
</evidence>
<feature type="transmembrane region" description="Helical" evidence="10">
    <location>
        <begin position="6"/>
        <end position="27"/>
    </location>
</feature>
<evidence type="ECO:0000256" key="7">
    <source>
        <dbReference type="ARBA" id="ARBA00022989"/>
    </source>
</evidence>
<evidence type="ECO:0000256" key="6">
    <source>
        <dbReference type="ARBA" id="ARBA00022967"/>
    </source>
</evidence>
<feature type="transmembrane region" description="Helical" evidence="10">
    <location>
        <begin position="74"/>
        <end position="91"/>
    </location>
</feature>
<dbReference type="PIRSF" id="PIRSF001265">
    <property type="entry name" value="H+-PPase"/>
    <property type="match status" value="1"/>
</dbReference>
<keyword evidence="5" id="KW-0460">Magnesium</keyword>
<evidence type="ECO:0000256" key="8">
    <source>
        <dbReference type="ARBA" id="ARBA00023065"/>
    </source>
</evidence>
<evidence type="ECO:0000256" key="5">
    <source>
        <dbReference type="ARBA" id="ARBA00022842"/>
    </source>
</evidence>
<feature type="transmembrane region" description="Helical" evidence="10">
    <location>
        <begin position="178"/>
        <end position="198"/>
    </location>
</feature>
<feature type="transmembrane region" description="Helical" evidence="10">
    <location>
        <begin position="552"/>
        <end position="572"/>
    </location>
</feature>
<keyword evidence="12" id="KW-1185">Reference proteome</keyword>
<proteinExistence type="inferred from homology"/>
<name>A0A8S1MLG0_PARPR</name>
<dbReference type="Proteomes" id="UP000688137">
    <property type="component" value="Unassembled WGS sequence"/>
</dbReference>
<keyword evidence="8" id="KW-0406">Ion transport</keyword>
<dbReference type="OMA" id="AFCAIRS"/>
<evidence type="ECO:0000313" key="12">
    <source>
        <dbReference type="Proteomes" id="UP000688137"/>
    </source>
</evidence>
<dbReference type="GO" id="GO:0004427">
    <property type="term" value="F:inorganic diphosphate phosphatase activity"/>
    <property type="evidence" value="ECO:0007669"/>
    <property type="project" value="InterPro"/>
</dbReference>
<protein>
    <recommendedName>
        <fullName evidence="2">H(+)-exporting diphosphatase</fullName>
        <ecNumber evidence="2">7.1.3.1</ecNumber>
    </recommendedName>
</protein>
<dbReference type="NCBIfam" id="TIGR01104">
    <property type="entry name" value="V_PPase"/>
    <property type="match status" value="1"/>
</dbReference>
<keyword evidence="4 10" id="KW-0812">Transmembrane</keyword>
<evidence type="ECO:0000256" key="2">
    <source>
        <dbReference type="ARBA" id="ARBA00013242"/>
    </source>
</evidence>
<feature type="transmembrane region" description="Helical" evidence="10">
    <location>
        <begin position="415"/>
        <end position="439"/>
    </location>
</feature>
<dbReference type="GO" id="GO:0009678">
    <property type="term" value="F:diphosphate hydrolysis-driven proton transmembrane transporter activity"/>
    <property type="evidence" value="ECO:0007669"/>
    <property type="project" value="UniProtKB-EC"/>
</dbReference>
<reference evidence="11" key="1">
    <citation type="submission" date="2021-01" db="EMBL/GenBank/DDBJ databases">
        <authorList>
            <consortium name="Genoscope - CEA"/>
            <person name="William W."/>
        </authorList>
    </citation>
    <scope>NUCLEOTIDE SEQUENCE</scope>
</reference>
<feature type="transmembrane region" description="Helical" evidence="10">
    <location>
        <begin position="446"/>
        <end position="466"/>
    </location>
</feature>
<accession>A0A8S1MLG0</accession>
<organism evidence="11 12">
    <name type="scientific">Paramecium primaurelia</name>
    <dbReference type="NCBI Taxonomy" id="5886"/>
    <lineage>
        <taxon>Eukaryota</taxon>
        <taxon>Sar</taxon>
        <taxon>Alveolata</taxon>
        <taxon>Ciliophora</taxon>
        <taxon>Intramacronucleata</taxon>
        <taxon>Oligohymenophorea</taxon>
        <taxon>Peniculida</taxon>
        <taxon>Parameciidae</taxon>
        <taxon>Paramecium</taxon>
    </lineage>
</organism>
<keyword evidence="3" id="KW-0813">Transport</keyword>
<keyword evidence="7 10" id="KW-1133">Transmembrane helix</keyword>
<dbReference type="AlphaFoldDB" id="A0A8S1MLG0"/>
<evidence type="ECO:0000256" key="9">
    <source>
        <dbReference type="ARBA" id="ARBA00023136"/>
    </source>
</evidence>
<evidence type="ECO:0000256" key="3">
    <source>
        <dbReference type="ARBA" id="ARBA00022448"/>
    </source>
</evidence>
<feature type="transmembrane region" description="Helical" evidence="10">
    <location>
        <begin position="288"/>
        <end position="309"/>
    </location>
</feature>
<sequence>MEFVTALVFIFIACGCGIAWAIFNWIAVHKIEIHHKHEGLTEKLQGAEQEKIETLLEIGEHISDGAQAFLKEEYTDCSVFIAIMAVALIFVSPWSTLAFVLGAATSMLCGYLGMAIATAANFRTAFCAIRSLSDAFQMAYRGGCVMGFLLVSISLSILSLIIIIYNAVLVDNGDVENLISMFDYVAAYGLGGSTFALFGRVGGGIYTKAADVGADLVGKVEKNLPEDSPKNPATIADNVGDNVGDIAGMGADLFGSFAESTCAALVVSSTQLRAINEDGLLNITIGQLMYPLMVSAFGIGICILVSGYAVFIQKVTDIHKIESTLKQQLLLSTIALSPIIIGISYWALPADYVMIQADGTTQLENLKPWHAFVCSLMGLWSGLLIGYFTEYMTSHSYSPVREVAKSCGTGAATNIIYGLALGYLSTIVPIVSIAVTAFLSMKLLSFYGVALAALGMLSNLTIGLAIDAYGPISDNAGGIAEMSELGEDVRTSTDALDAAGNTTAAIGKGFAIGSAALVSLSLYGGYLTRIQTFQKSDGSFPYSEGAKIDDPIIFAMLMIGAMLPYAFSAFTMKSVGKAALQMVEEVRRQLHEHPGIYAGTEEPDFRACIAISTKASLKEMIPPGLLVIVTPTAVGLFFGPQAVAGLLPGALVSGVQMAISASNTGGAWDNAKKYIEAGFYKNDAGEVRKKGSDEHKAAVIGDTVGDPLKDTSGPSLNILIKLMAILSLVLAETFCKTGWLYSE</sequence>
<dbReference type="HAMAP" id="MF_01129">
    <property type="entry name" value="PPase_energized_pump"/>
    <property type="match status" value="1"/>
</dbReference>
<dbReference type="EMBL" id="CAJJDM010000055">
    <property type="protein sequence ID" value="CAD8075744.1"/>
    <property type="molecule type" value="Genomic_DNA"/>
</dbReference>
<dbReference type="GO" id="GO:0016020">
    <property type="term" value="C:membrane"/>
    <property type="evidence" value="ECO:0007669"/>
    <property type="project" value="InterPro"/>
</dbReference>
<keyword evidence="9 10" id="KW-0472">Membrane</keyword>
<dbReference type="NCBIfam" id="NF001960">
    <property type="entry name" value="PRK00733.3-5"/>
    <property type="match status" value="1"/>
</dbReference>
<dbReference type="Pfam" id="PF03030">
    <property type="entry name" value="H_PPase"/>
    <property type="match status" value="1"/>
</dbReference>
<dbReference type="GO" id="GO:0012505">
    <property type="term" value="C:endomembrane system"/>
    <property type="evidence" value="ECO:0007669"/>
    <property type="project" value="UniProtKB-SubCell"/>
</dbReference>
<evidence type="ECO:0000256" key="10">
    <source>
        <dbReference type="SAM" id="Phobius"/>
    </source>
</evidence>
<feature type="transmembrane region" description="Helical" evidence="10">
    <location>
        <begin position="329"/>
        <end position="348"/>
    </location>
</feature>